<dbReference type="InterPro" id="IPR052713">
    <property type="entry name" value="FeoA"/>
</dbReference>
<dbReference type="PANTHER" id="PTHR42954">
    <property type="entry name" value="FE(2+) TRANSPORT PROTEIN A"/>
    <property type="match status" value="1"/>
</dbReference>
<comment type="caution">
    <text evidence="3">The sequence shown here is derived from an EMBL/GenBank/DDBJ whole genome shotgun (WGS) entry which is preliminary data.</text>
</comment>
<evidence type="ECO:0000256" key="1">
    <source>
        <dbReference type="ARBA" id="ARBA00023004"/>
    </source>
</evidence>
<evidence type="ECO:0000313" key="4">
    <source>
        <dbReference type="Proteomes" id="UP000886887"/>
    </source>
</evidence>
<dbReference type="SUPFAM" id="SSF50037">
    <property type="entry name" value="C-terminal domain of transcriptional repressors"/>
    <property type="match status" value="1"/>
</dbReference>
<name>A0A9D1CR02_9FIRM</name>
<feature type="domain" description="Ferrous iron transporter FeoA-like" evidence="2">
    <location>
        <begin position="11"/>
        <end position="83"/>
    </location>
</feature>
<reference evidence="3" key="2">
    <citation type="journal article" date="2021" name="PeerJ">
        <title>Extensive microbial diversity within the chicken gut microbiome revealed by metagenomics and culture.</title>
        <authorList>
            <person name="Gilroy R."/>
            <person name="Ravi A."/>
            <person name="Getino M."/>
            <person name="Pursley I."/>
            <person name="Horton D.L."/>
            <person name="Alikhan N.F."/>
            <person name="Baker D."/>
            <person name="Gharbi K."/>
            <person name="Hall N."/>
            <person name="Watson M."/>
            <person name="Adriaenssens E.M."/>
            <person name="Foster-Nyarko E."/>
            <person name="Jarju S."/>
            <person name="Secka A."/>
            <person name="Antonio M."/>
            <person name="Oren A."/>
            <person name="Chaudhuri R.R."/>
            <person name="La Ragione R."/>
            <person name="Hildebrand F."/>
            <person name="Pallen M.J."/>
        </authorList>
    </citation>
    <scope>NUCLEOTIDE SEQUENCE</scope>
    <source>
        <strain evidence="3">ChiSxjej2B14-6234</strain>
    </source>
</reference>
<organism evidence="3 4">
    <name type="scientific">Candidatus Onthenecus intestinigallinarum</name>
    <dbReference type="NCBI Taxonomy" id="2840875"/>
    <lineage>
        <taxon>Bacteria</taxon>
        <taxon>Bacillati</taxon>
        <taxon>Bacillota</taxon>
        <taxon>Clostridia</taxon>
        <taxon>Eubacteriales</taxon>
        <taxon>Candidatus Onthenecus</taxon>
    </lineage>
</organism>
<gene>
    <name evidence="3" type="ORF">IAB73_08045</name>
</gene>
<dbReference type="AlphaFoldDB" id="A0A9D1CR02"/>
<dbReference type="Gene3D" id="2.30.30.90">
    <property type="match status" value="1"/>
</dbReference>
<dbReference type="Pfam" id="PF04023">
    <property type="entry name" value="FeoA"/>
    <property type="match status" value="1"/>
</dbReference>
<protein>
    <submittedName>
        <fullName evidence="3">Ferrous iron transport protein A</fullName>
    </submittedName>
</protein>
<dbReference type="InterPro" id="IPR007167">
    <property type="entry name" value="Fe-transptr_FeoA-like"/>
</dbReference>
<evidence type="ECO:0000259" key="2">
    <source>
        <dbReference type="SMART" id="SM00899"/>
    </source>
</evidence>
<sequence length="92" mass="9683">MILGLEGCVVNALCDMSTGQRARVVGVPGNGAMSRRLLDVGFTPGAAVTCLFQAPCGDPRAYLVRGAVIALRREDARAVQVEPAAREVITWA</sequence>
<dbReference type="EMBL" id="DVFJ01000029">
    <property type="protein sequence ID" value="HIQ72140.1"/>
    <property type="molecule type" value="Genomic_DNA"/>
</dbReference>
<dbReference type="PANTHER" id="PTHR42954:SF2">
    <property type="entry name" value="FE(2+) TRANSPORT PROTEIN A"/>
    <property type="match status" value="1"/>
</dbReference>
<dbReference type="GO" id="GO:0046914">
    <property type="term" value="F:transition metal ion binding"/>
    <property type="evidence" value="ECO:0007669"/>
    <property type="project" value="InterPro"/>
</dbReference>
<dbReference type="SMART" id="SM00899">
    <property type="entry name" value="FeoA"/>
    <property type="match status" value="1"/>
</dbReference>
<dbReference type="InterPro" id="IPR038157">
    <property type="entry name" value="FeoA_core_dom"/>
</dbReference>
<accession>A0A9D1CR02</accession>
<reference evidence="3" key="1">
    <citation type="submission" date="2020-10" db="EMBL/GenBank/DDBJ databases">
        <authorList>
            <person name="Gilroy R."/>
        </authorList>
    </citation>
    <scope>NUCLEOTIDE SEQUENCE</scope>
    <source>
        <strain evidence="3">ChiSxjej2B14-6234</strain>
    </source>
</reference>
<proteinExistence type="predicted"/>
<dbReference type="Proteomes" id="UP000886887">
    <property type="component" value="Unassembled WGS sequence"/>
</dbReference>
<dbReference type="InterPro" id="IPR008988">
    <property type="entry name" value="Transcriptional_repressor_C"/>
</dbReference>
<evidence type="ECO:0000313" key="3">
    <source>
        <dbReference type="EMBL" id="HIQ72140.1"/>
    </source>
</evidence>
<keyword evidence="1" id="KW-0408">Iron</keyword>